<dbReference type="AlphaFoldDB" id="A0A8J3T623"/>
<sequence length="83" mass="8379">MGARGRTGAATAGAAVVPIRPATDPTAGPEAAAEGALAAWRRHLLSSGVAPATVNQALAAWCCWLSRTAPGGTGRRSRRPSRC</sequence>
<name>A0A8J3T623_9ACTN</name>
<gene>
    <name evidence="1" type="ORF">Pta02_68560</name>
</gene>
<accession>A0A8J3T623</accession>
<protein>
    <submittedName>
        <fullName evidence="1">Uncharacterized protein</fullName>
    </submittedName>
</protein>
<proteinExistence type="predicted"/>
<evidence type="ECO:0000313" key="2">
    <source>
        <dbReference type="Proteomes" id="UP000634476"/>
    </source>
</evidence>
<dbReference type="EMBL" id="BOOK01000057">
    <property type="protein sequence ID" value="GII04848.1"/>
    <property type="molecule type" value="Genomic_DNA"/>
</dbReference>
<organism evidence="1 2">
    <name type="scientific">Planobispora takensis</name>
    <dbReference type="NCBI Taxonomy" id="1367882"/>
    <lineage>
        <taxon>Bacteria</taxon>
        <taxon>Bacillati</taxon>
        <taxon>Actinomycetota</taxon>
        <taxon>Actinomycetes</taxon>
        <taxon>Streptosporangiales</taxon>
        <taxon>Streptosporangiaceae</taxon>
        <taxon>Planobispora</taxon>
    </lineage>
</organism>
<comment type="caution">
    <text evidence="1">The sequence shown here is derived from an EMBL/GenBank/DDBJ whole genome shotgun (WGS) entry which is preliminary data.</text>
</comment>
<dbReference type="Proteomes" id="UP000634476">
    <property type="component" value="Unassembled WGS sequence"/>
</dbReference>
<keyword evidence="2" id="KW-1185">Reference proteome</keyword>
<evidence type="ECO:0000313" key="1">
    <source>
        <dbReference type="EMBL" id="GII04848.1"/>
    </source>
</evidence>
<reference evidence="1" key="1">
    <citation type="submission" date="2021-01" db="EMBL/GenBank/DDBJ databases">
        <title>Whole genome shotgun sequence of Planobispora takensis NBRC 109077.</title>
        <authorList>
            <person name="Komaki H."/>
            <person name="Tamura T."/>
        </authorList>
    </citation>
    <scope>NUCLEOTIDE SEQUENCE</scope>
    <source>
        <strain evidence="1">NBRC 109077</strain>
    </source>
</reference>